<dbReference type="SUPFAM" id="SSF141072">
    <property type="entry name" value="CalX-like"/>
    <property type="match status" value="2"/>
</dbReference>
<evidence type="ECO:0000313" key="4">
    <source>
        <dbReference type="Proteomes" id="UP001569154"/>
    </source>
</evidence>
<evidence type="ECO:0000259" key="2">
    <source>
        <dbReference type="Pfam" id="PF20579"/>
    </source>
</evidence>
<name>A0ABV4L7C3_9GAMM</name>
<feature type="domain" description="LapA adhesin" evidence="2">
    <location>
        <begin position="384"/>
        <end position="485"/>
    </location>
</feature>
<keyword evidence="4" id="KW-1185">Reference proteome</keyword>
<organism evidence="3 4">
    <name type="scientific">Enterovibrio norvegicus</name>
    <dbReference type="NCBI Taxonomy" id="188144"/>
    <lineage>
        <taxon>Bacteria</taxon>
        <taxon>Pseudomonadati</taxon>
        <taxon>Pseudomonadota</taxon>
        <taxon>Gammaproteobacteria</taxon>
        <taxon>Vibrionales</taxon>
        <taxon>Vibrionaceae</taxon>
        <taxon>Enterovibrio</taxon>
    </lineage>
</organism>
<comment type="caution">
    <text evidence="3">The sequence shown here is derived from an EMBL/GenBank/DDBJ whole genome shotgun (WGS) entry which is preliminary data.</text>
</comment>
<evidence type="ECO:0000256" key="1">
    <source>
        <dbReference type="SAM" id="MobiDB-lite"/>
    </source>
</evidence>
<proteinExistence type="predicted"/>
<dbReference type="InterPro" id="IPR046779">
    <property type="entry name" value="LapA_adhesin_dom"/>
</dbReference>
<feature type="domain" description="LapA adhesin" evidence="2">
    <location>
        <begin position="590"/>
        <end position="678"/>
    </location>
</feature>
<feature type="domain" description="LapA adhesin" evidence="2">
    <location>
        <begin position="281"/>
        <end position="382"/>
    </location>
</feature>
<dbReference type="Pfam" id="PF20579">
    <property type="entry name" value="LapA"/>
    <property type="match status" value="5"/>
</dbReference>
<protein>
    <submittedName>
        <fullName evidence="3">Immunoglobulin-like domain-containing protein</fullName>
    </submittedName>
</protein>
<dbReference type="RefSeq" id="WP_371735031.1">
    <property type="nucleotide sequence ID" value="NZ_JBGONM010000068.1"/>
</dbReference>
<reference evidence="3 4" key="1">
    <citation type="submission" date="2024-06" db="EMBL/GenBank/DDBJ databases">
        <authorList>
            <person name="Steensen K."/>
            <person name="Seneca J."/>
            <person name="Bartlau N."/>
            <person name="Yu A.X."/>
            <person name="Polz M.F."/>
        </authorList>
    </citation>
    <scope>NUCLEOTIDE SEQUENCE [LARGE SCALE GENOMIC DNA]</scope>
    <source>
        <strain evidence="3 4">1F260</strain>
    </source>
</reference>
<evidence type="ECO:0000313" key="3">
    <source>
        <dbReference type="EMBL" id="MEZ8083586.1"/>
    </source>
</evidence>
<feature type="region of interest" description="Disordered" evidence="1">
    <location>
        <begin position="149"/>
        <end position="173"/>
    </location>
</feature>
<sequence>MDSIITKQPATVISVNGNVHVKVNGKDVHLSELTDITLGTEIIVPEGADALLALEDGSVLPIGVTETDELSLDSFSQDAEIAALQALLLNENFDPTQELEATAAGGSTSNTGSQTPTTISRAASETLAKAGYDTEGVSREFNTVRVERGDTTDTRLAPGSDDSVPTEPLTPIVPTPTIDATFTLSSDTNGKDIVEGGEITYIVTLNEQAQEDITITLSNGENITVLAGETVGQVTVSTREDDLYRDDDKALTATIDNISENSFDSSTPEGTVTNQVVDDSDVTTITLSANTANGTVIEGGKITYIVTLSAEANEDITVTLSNQQTITIKAGELSGSVDASVRDDDHYTQDDQTINVTIDNVSNNTFESTLLVGNVTHTVIDDSDTTTFTLSSLTNGQDITEGGTITYTVTLNATTNEDLTVTLSNAETITIKAGESEGSVTVDVRADDLYQQGDQALNVIIDSVSSNSFEDVRLQGSVKNTVVDDNDITTATLSSATNGQDITEGGTITYTVTLNAPTNEDITVTLSNAETITIKAGESEGSVTVDVRADDLYQQVDQALTVNIDNVSSNSFEDVRLQGSVKNTVVDDSDTVTVKLTASGSVNEGDEITYTATLVGGEAQNDITVKLANGETITISAGQTSGTVTTDVANDIYTSNNITNSIASVQESGDNAKLEDLQSD</sequence>
<gene>
    <name evidence="3" type="ORF">ACED35_20940</name>
</gene>
<feature type="domain" description="LapA adhesin" evidence="2">
    <location>
        <begin position="487"/>
        <end position="588"/>
    </location>
</feature>
<dbReference type="EMBL" id="JBGONM010000068">
    <property type="protein sequence ID" value="MEZ8083586.1"/>
    <property type="molecule type" value="Genomic_DNA"/>
</dbReference>
<feature type="non-terminal residue" evidence="3">
    <location>
        <position position="680"/>
    </location>
</feature>
<dbReference type="Proteomes" id="UP001569154">
    <property type="component" value="Unassembled WGS sequence"/>
</dbReference>
<dbReference type="InterPro" id="IPR038081">
    <property type="entry name" value="CalX-like_sf"/>
</dbReference>
<accession>A0ABV4L7C3</accession>
<feature type="domain" description="LapA adhesin" evidence="2">
    <location>
        <begin position="183"/>
        <end position="278"/>
    </location>
</feature>